<dbReference type="GO" id="GO:0003735">
    <property type="term" value="F:structural constituent of ribosome"/>
    <property type="evidence" value="ECO:0007669"/>
    <property type="project" value="InterPro"/>
</dbReference>
<dbReference type="InterPro" id="IPR000626">
    <property type="entry name" value="Ubiquitin-like_dom"/>
</dbReference>
<sequence>MQLFVRAQSLHAIEVSGAETIAQIKVSPPPPPLPGCSLPQNHFGLTLFGLFFPQKQARIAALEAVAPEDQVLLFGGKPLQDEAVLEQSDIPEFATLDVAARLLGGKVHGSLARAGKVRGQTPKVSPGGEFWGYLRIFLGSQSFVFQGAAPKCSHLVVFFPKKCRWRSRRRRRRRRGERSGACSTTGASSTSCPPSARKRAPTPTRSGQKSPKTSKFHKTALGAEFLGASSEIKIDSAPKC</sequence>
<dbReference type="PANTHER" id="PTHR12650:SF15">
    <property type="entry name" value="RIBOSOMAL PROTEIN S30, ISOFORM A"/>
    <property type="match status" value="1"/>
</dbReference>
<dbReference type="Pfam" id="PF00240">
    <property type="entry name" value="ubiquitin"/>
    <property type="match status" value="1"/>
</dbReference>
<dbReference type="GO" id="GO:0022627">
    <property type="term" value="C:cytosolic small ribosomal subunit"/>
    <property type="evidence" value="ECO:0007669"/>
    <property type="project" value="TreeGrafter"/>
</dbReference>
<dbReference type="SUPFAM" id="SSF54236">
    <property type="entry name" value="Ubiquitin-like"/>
    <property type="match status" value="1"/>
</dbReference>
<protein>
    <submittedName>
        <fullName evidence="5">FAU ubiquitin like and ribosomal protein S30 fusion</fullName>
    </submittedName>
</protein>
<reference evidence="5" key="3">
    <citation type="submission" date="2025-09" db="UniProtKB">
        <authorList>
            <consortium name="Ensembl"/>
        </authorList>
    </citation>
    <scope>IDENTIFICATION</scope>
</reference>
<dbReference type="CDD" id="cd01793">
    <property type="entry name" value="Ubl_FUBI"/>
    <property type="match status" value="1"/>
</dbReference>
<gene>
    <name evidence="5" type="primary">FAU</name>
</gene>
<reference evidence="6" key="1">
    <citation type="submission" date="2017-10" db="EMBL/GenBank/DDBJ databases">
        <title>A new Pekin duck reference genome.</title>
        <authorList>
            <person name="Hou Z.-C."/>
            <person name="Zhou Z.-K."/>
            <person name="Zhu F."/>
            <person name="Hou S.-S."/>
        </authorList>
    </citation>
    <scope>NUCLEOTIDE SEQUENCE [LARGE SCALE GENOMIC DNA]</scope>
</reference>
<proteinExistence type="predicted"/>
<dbReference type="Proteomes" id="UP000016666">
    <property type="component" value="Unassembled WGS sequence"/>
</dbReference>
<feature type="domain" description="Ubiquitin-like" evidence="4">
    <location>
        <begin position="56"/>
        <end position="105"/>
    </location>
</feature>
<dbReference type="GeneTree" id="ENSGT00390000007479"/>
<feature type="compositionally biased region" description="Low complexity" evidence="3">
    <location>
        <begin position="179"/>
        <end position="195"/>
    </location>
</feature>
<dbReference type="InterPro" id="IPR039415">
    <property type="entry name" value="FUBI"/>
</dbReference>
<feature type="region of interest" description="Disordered" evidence="3">
    <location>
        <begin position="168"/>
        <end position="219"/>
    </location>
</feature>
<dbReference type="Pfam" id="PF04758">
    <property type="entry name" value="Ribosomal_S30"/>
    <property type="match status" value="1"/>
</dbReference>
<evidence type="ECO:0000256" key="2">
    <source>
        <dbReference type="ARBA" id="ARBA00023274"/>
    </source>
</evidence>
<keyword evidence="2" id="KW-0687">Ribonucleoprotein</keyword>
<accession>A0A493TPM7</accession>
<dbReference type="InterPro" id="IPR029071">
    <property type="entry name" value="Ubiquitin-like_domsf"/>
</dbReference>
<name>A0A493TPM7_ANAPP</name>
<evidence type="ECO:0000313" key="6">
    <source>
        <dbReference type="Proteomes" id="UP000016666"/>
    </source>
</evidence>
<evidence type="ECO:0000259" key="4">
    <source>
        <dbReference type="PROSITE" id="PS50053"/>
    </source>
</evidence>
<reference evidence="5" key="2">
    <citation type="submission" date="2025-08" db="UniProtKB">
        <authorList>
            <consortium name="Ensembl"/>
        </authorList>
    </citation>
    <scope>IDENTIFICATION</scope>
</reference>
<dbReference type="PANTHER" id="PTHR12650">
    <property type="entry name" value="40S RIBOSOMAL PROTEIN S30/UBIQUITIN-LIKE PROTEIN FUBI"/>
    <property type="match status" value="1"/>
</dbReference>
<dbReference type="PROSITE" id="PS50053">
    <property type="entry name" value="UBIQUITIN_2"/>
    <property type="match status" value="1"/>
</dbReference>
<keyword evidence="6" id="KW-1185">Reference proteome</keyword>
<evidence type="ECO:0000256" key="3">
    <source>
        <dbReference type="SAM" id="MobiDB-lite"/>
    </source>
</evidence>
<dbReference type="AlphaFoldDB" id="A0A493TPM7"/>
<dbReference type="GO" id="GO:0006412">
    <property type="term" value="P:translation"/>
    <property type="evidence" value="ECO:0007669"/>
    <property type="project" value="InterPro"/>
</dbReference>
<dbReference type="InterPro" id="IPR006846">
    <property type="entry name" value="Ribosomal_eS30"/>
</dbReference>
<evidence type="ECO:0000313" key="5">
    <source>
        <dbReference type="Ensembl" id="ENSAPLP00000027823.1"/>
    </source>
</evidence>
<evidence type="ECO:0000256" key="1">
    <source>
        <dbReference type="ARBA" id="ARBA00022980"/>
    </source>
</evidence>
<organism evidence="5 6">
    <name type="scientific">Anas platyrhynchos platyrhynchos</name>
    <name type="common">Northern mallard</name>
    <dbReference type="NCBI Taxonomy" id="8840"/>
    <lineage>
        <taxon>Eukaryota</taxon>
        <taxon>Metazoa</taxon>
        <taxon>Chordata</taxon>
        <taxon>Craniata</taxon>
        <taxon>Vertebrata</taxon>
        <taxon>Euteleostomi</taxon>
        <taxon>Archelosauria</taxon>
        <taxon>Archosauria</taxon>
        <taxon>Dinosauria</taxon>
        <taxon>Saurischia</taxon>
        <taxon>Theropoda</taxon>
        <taxon>Coelurosauria</taxon>
        <taxon>Aves</taxon>
        <taxon>Neognathae</taxon>
        <taxon>Galloanserae</taxon>
        <taxon>Anseriformes</taxon>
        <taxon>Anatidae</taxon>
        <taxon>Anatinae</taxon>
        <taxon>Anas</taxon>
    </lineage>
</organism>
<keyword evidence="1" id="KW-0689">Ribosomal protein</keyword>
<dbReference type="Gene3D" id="3.10.20.90">
    <property type="entry name" value="Phosphatidylinositol 3-kinase Catalytic Subunit, Chain A, domain 1"/>
    <property type="match status" value="1"/>
</dbReference>
<dbReference type="STRING" id="8840.ENSAPLP00000027823"/>
<dbReference type="Ensembl" id="ENSAPLT00000036336.1">
    <property type="protein sequence ID" value="ENSAPLP00000027823.1"/>
    <property type="gene ID" value="ENSAPLG00000019382.1"/>
</dbReference>